<name>A0ABW9UU47_9SPHN</name>
<sequence length="497" mass="52344">MRTATSQMSREFADDPRAHELVARLCSGGDERLALDPQTGLNRYMSGPYPRDIVAYASSTANDISRDAFRHLLGQGRPADGDYGALLEGMRGRLRGAFGLGGDVDVVFAPSGTDLEYVALAATIDRSPGGVHNVLLGADEVGRGCVHSAAGRYFNDRTAPGRTVVPGESVPGLEAVSLTDIPVRCGRGLARTSGQIAASIEGEIARARAGGRHALVHVVHGSKTGLILPALDDLDRLLARWGQAMTPVVDACQVRLSPGDVAAYLDRGAIVLMTGSKFAGGVAFSGWALVPAALVRRAPPLPAGFDALFRRAEWPQGWNGREALPDRGNPGLATRLEGALFELERFRALPADAVSRVIDAFQRALRQGLVAPLHLREVERSADPDPDTDTDTGQRAAPHADLLATLATLDVSALPAARSFDGAVSLHARLARGGIRLGQPVRSVRLPCGGWGGTLRLGLSMPQIAALAPLSQSACEAAFAAHFELVTEALRQCEAVA</sequence>
<proteinExistence type="predicted"/>
<dbReference type="SUPFAM" id="SSF53383">
    <property type="entry name" value="PLP-dependent transferases"/>
    <property type="match status" value="1"/>
</dbReference>
<evidence type="ECO:0000313" key="2">
    <source>
        <dbReference type="EMBL" id="MXO67658.1"/>
    </source>
</evidence>
<dbReference type="InterPro" id="IPR015424">
    <property type="entry name" value="PyrdxlP-dep_Trfase"/>
</dbReference>
<comment type="caution">
    <text evidence="2">The sequence shown here is derived from an EMBL/GenBank/DDBJ whole genome shotgun (WGS) entry which is preliminary data.</text>
</comment>
<dbReference type="RefSeq" id="WP_160732289.1">
    <property type="nucleotide sequence ID" value="NZ_WTYO01000001.1"/>
</dbReference>
<gene>
    <name evidence="2" type="ORF">GRI72_02275</name>
</gene>
<accession>A0ABW9UU47</accession>
<evidence type="ECO:0000256" key="1">
    <source>
        <dbReference type="SAM" id="MobiDB-lite"/>
    </source>
</evidence>
<evidence type="ECO:0000313" key="3">
    <source>
        <dbReference type="Proteomes" id="UP000444401"/>
    </source>
</evidence>
<organism evidence="2 3">
    <name type="scientific">Pelagerythrobacter marinus</name>
    <dbReference type="NCBI Taxonomy" id="538382"/>
    <lineage>
        <taxon>Bacteria</taxon>
        <taxon>Pseudomonadati</taxon>
        <taxon>Pseudomonadota</taxon>
        <taxon>Alphaproteobacteria</taxon>
        <taxon>Sphingomonadales</taxon>
        <taxon>Erythrobacteraceae</taxon>
        <taxon>Pelagerythrobacter</taxon>
    </lineage>
</organism>
<protein>
    <submittedName>
        <fullName evidence="2">Uncharacterized protein</fullName>
    </submittedName>
</protein>
<reference evidence="2 3" key="1">
    <citation type="submission" date="2019-12" db="EMBL/GenBank/DDBJ databases">
        <title>Genomic-based taxomic classification of the family Erythrobacteraceae.</title>
        <authorList>
            <person name="Xu L."/>
        </authorList>
    </citation>
    <scope>NUCLEOTIDE SEQUENCE [LARGE SCALE GENOMIC DNA]</scope>
    <source>
        <strain evidence="2 3">H32</strain>
    </source>
</reference>
<dbReference type="EMBL" id="WTYO01000001">
    <property type="protein sequence ID" value="MXO67658.1"/>
    <property type="molecule type" value="Genomic_DNA"/>
</dbReference>
<dbReference type="Proteomes" id="UP000444401">
    <property type="component" value="Unassembled WGS sequence"/>
</dbReference>
<feature type="region of interest" description="Disordered" evidence="1">
    <location>
        <begin position="376"/>
        <end position="395"/>
    </location>
</feature>
<keyword evidence="3" id="KW-1185">Reference proteome</keyword>